<reference evidence="14 15" key="1">
    <citation type="journal article" date="2016" name="Nat. Commun.">
        <title>Thousands of microbial genomes shed light on interconnected biogeochemical processes in an aquifer system.</title>
        <authorList>
            <person name="Anantharaman K."/>
            <person name="Brown C.T."/>
            <person name="Hug L.A."/>
            <person name="Sharon I."/>
            <person name="Castelle C.J."/>
            <person name="Probst A.J."/>
            <person name="Thomas B.C."/>
            <person name="Singh A."/>
            <person name="Wilkins M.J."/>
            <person name="Karaoz U."/>
            <person name="Brodie E.L."/>
            <person name="Williams K.H."/>
            <person name="Hubbard S.S."/>
            <person name="Banfield J.F."/>
        </authorList>
    </citation>
    <scope>NUCLEOTIDE SEQUENCE [LARGE SCALE GENOMIC DNA]</scope>
</reference>
<dbReference type="InterPro" id="IPR001915">
    <property type="entry name" value="Peptidase_M48"/>
</dbReference>
<protein>
    <recommendedName>
        <fullName evidence="12">Protease HtpX homolog</fullName>
        <ecNumber evidence="12">3.4.24.-</ecNumber>
    </recommendedName>
</protein>
<comment type="caution">
    <text evidence="14">The sequence shown here is derived from an EMBL/GenBank/DDBJ whole genome shotgun (WGS) entry which is preliminary data.</text>
</comment>
<dbReference type="GO" id="GO:0004222">
    <property type="term" value="F:metalloendopeptidase activity"/>
    <property type="evidence" value="ECO:0007669"/>
    <property type="project" value="UniProtKB-UniRule"/>
</dbReference>
<dbReference type="Gene3D" id="3.30.2010.10">
    <property type="entry name" value="Metalloproteases ('zincins'), catalytic domain"/>
    <property type="match status" value="1"/>
</dbReference>
<keyword evidence="6 12" id="KW-0479">Metal-binding</keyword>
<dbReference type="PANTHER" id="PTHR43221">
    <property type="entry name" value="PROTEASE HTPX"/>
    <property type="match status" value="1"/>
</dbReference>
<evidence type="ECO:0000256" key="2">
    <source>
        <dbReference type="ARBA" id="ARBA00009779"/>
    </source>
</evidence>
<sequence>MYSQIDSNKRKTWFLMILFIILISALGYFLDYFTQAGNGLLIMAIIISLAMSLFSYFSGDKVALAVAGAKEIKSNDNPYVYKMVENLCITAGLPTPKVHLIEDKAINAFATGRDPKHASLAITTGAISKLANEELEGVIAHELSHIKNYDIRLMMIVIILVGIIALISDMFLRLTFDGGRRGNGKSGNPILLIIGLVLIILSPLIAQLIKLAVSRKREYLADAAGALLTRYPEGLAKALEKIANDPALLKRANGATAHLYISSPFKGTKKFLANTFSTHPPIEDRIAQLRQMA</sequence>
<feature type="transmembrane region" description="Helical" evidence="12">
    <location>
        <begin position="12"/>
        <end position="30"/>
    </location>
</feature>
<proteinExistence type="inferred from homology"/>
<keyword evidence="9 12" id="KW-1133">Transmembrane helix</keyword>
<feature type="domain" description="Peptidase M48" evidence="13">
    <location>
        <begin position="76"/>
        <end position="292"/>
    </location>
</feature>
<name>A0A1G1YI11_9BACT</name>
<evidence type="ECO:0000256" key="10">
    <source>
        <dbReference type="ARBA" id="ARBA00023049"/>
    </source>
</evidence>
<keyword evidence="3 12" id="KW-1003">Cell membrane</keyword>
<dbReference type="InterPro" id="IPR022919">
    <property type="entry name" value="Pept_M48_protease_HtpX"/>
</dbReference>
<feature type="active site" evidence="12">
    <location>
        <position position="142"/>
    </location>
</feature>
<keyword evidence="11 12" id="KW-0472">Membrane</keyword>
<dbReference type="EC" id="3.4.24.-" evidence="12"/>
<dbReference type="GO" id="GO:0005886">
    <property type="term" value="C:plasma membrane"/>
    <property type="evidence" value="ECO:0007669"/>
    <property type="project" value="UniProtKB-SubCell"/>
</dbReference>
<keyword evidence="8 12" id="KW-0862">Zinc</keyword>
<evidence type="ECO:0000256" key="1">
    <source>
        <dbReference type="ARBA" id="ARBA00004651"/>
    </source>
</evidence>
<dbReference type="Pfam" id="PF01435">
    <property type="entry name" value="Peptidase_M48"/>
    <property type="match status" value="1"/>
</dbReference>
<evidence type="ECO:0000256" key="5">
    <source>
        <dbReference type="ARBA" id="ARBA00022692"/>
    </source>
</evidence>
<dbReference type="Proteomes" id="UP000177376">
    <property type="component" value="Unassembled WGS sequence"/>
</dbReference>
<evidence type="ECO:0000256" key="4">
    <source>
        <dbReference type="ARBA" id="ARBA00022670"/>
    </source>
</evidence>
<dbReference type="GO" id="GO:0006508">
    <property type="term" value="P:proteolysis"/>
    <property type="evidence" value="ECO:0007669"/>
    <property type="project" value="UniProtKB-KW"/>
</dbReference>
<feature type="binding site" evidence="12">
    <location>
        <position position="218"/>
    </location>
    <ligand>
        <name>Zn(2+)</name>
        <dbReference type="ChEBI" id="CHEBI:29105"/>
        <note>catalytic</note>
    </ligand>
</feature>
<evidence type="ECO:0000259" key="13">
    <source>
        <dbReference type="Pfam" id="PF01435"/>
    </source>
</evidence>
<dbReference type="CDD" id="cd07340">
    <property type="entry name" value="M48B_Htpx_like"/>
    <property type="match status" value="1"/>
</dbReference>
<accession>A0A1G1YI11</accession>
<feature type="transmembrane region" description="Helical" evidence="12">
    <location>
        <begin position="153"/>
        <end position="176"/>
    </location>
</feature>
<evidence type="ECO:0000313" key="15">
    <source>
        <dbReference type="Proteomes" id="UP000177376"/>
    </source>
</evidence>
<keyword evidence="4 12" id="KW-0645">Protease</keyword>
<evidence type="ECO:0000256" key="8">
    <source>
        <dbReference type="ARBA" id="ARBA00022833"/>
    </source>
</evidence>
<feature type="transmembrane region" description="Helical" evidence="12">
    <location>
        <begin position="188"/>
        <end position="209"/>
    </location>
</feature>
<dbReference type="AlphaFoldDB" id="A0A1G1YI11"/>
<comment type="cofactor">
    <cofactor evidence="12">
        <name>Zn(2+)</name>
        <dbReference type="ChEBI" id="CHEBI:29105"/>
    </cofactor>
    <text evidence="12">Binds 1 zinc ion per subunit.</text>
</comment>
<dbReference type="PANTHER" id="PTHR43221:SF1">
    <property type="entry name" value="PROTEASE HTPX"/>
    <property type="match status" value="1"/>
</dbReference>
<organism evidence="14 15">
    <name type="scientific">Candidatus Buchananbacteria bacterium RIFCSPLOWO2_01_FULL_39_33</name>
    <dbReference type="NCBI Taxonomy" id="1797543"/>
    <lineage>
        <taxon>Bacteria</taxon>
        <taxon>Candidatus Buchananiibacteriota</taxon>
    </lineage>
</organism>
<feature type="binding site" evidence="12">
    <location>
        <position position="145"/>
    </location>
    <ligand>
        <name>Zn(2+)</name>
        <dbReference type="ChEBI" id="CHEBI:29105"/>
        <note>catalytic</note>
    </ligand>
</feature>
<comment type="similarity">
    <text evidence="2 12">Belongs to the peptidase M48B family.</text>
</comment>
<feature type="binding site" evidence="12">
    <location>
        <position position="141"/>
    </location>
    <ligand>
        <name>Zn(2+)</name>
        <dbReference type="ChEBI" id="CHEBI:29105"/>
        <note>catalytic</note>
    </ligand>
</feature>
<dbReference type="GO" id="GO:0008270">
    <property type="term" value="F:zinc ion binding"/>
    <property type="evidence" value="ECO:0007669"/>
    <property type="project" value="UniProtKB-UniRule"/>
</dbReference>
<evidence type="ECO:0000256" key="6">
    <source>
        <dbReference type="ARBA" id="ARBA00022723"/>
    </source>
</evidence>
<dbReference type="EMBL" id="MHIM01000036">
    <property type="protein sequence ID" value="OGY51446.1"/>
    <property type="molecule type" value="Genomic_DNA"/>
</dbReference>
<dbReference type="InterPro" id="IPR050083">
    <property type="entry name" value="HtpX_protease"/>
</dbReference>
<evidence type="ECO:0000256" key="7">
    <source>
        <dbReference type="ARBA" id="ARBA00022801"/>
    </source>
</evidence>
<gene>
    <name evidence="12" type="primary">htpX</name>
    <name evidence="14" type="ORF">A3A02_04640</name>
</gene>
<keyword evidence="10 12" id="KW-0482">Metalloprotease</keyword>
<keyword evidence="7 12" id="KW-0378">Hydrolase</keyword>
<evidence type="ECO:0000256" key="11">
    <source>
        <dbReference type="ARBA" id="ARBA00023136"/>
    </source>
</evidence>
<evidence type="ECO:0000313" key="14">
    <source>
        <dbReference type="EMBL" id="OGY51446.1"/>
    </source>
</evidence>
<keyword evidence="5 12" id="KW-0812">Transmembrane</keyword>
<dbReference type="HAMAP" id="MF_00188">
    <property type="entry name" value="Pept_M48_protease_HtpX"/>
    <property type="match status" value="1"/>
</dbReference>
<evidence type="ECO:0000256" key="9">
    <source>
        <dbReference type="ARBA" id="ARBA00022989"/>
    </source>
</evidence>
<evidence type="ECO:0000256" key="12">
    <source>
        <dbReference type="HAMAP-Rule" id="MF_00188"/>
    </source>
</evidence>
<evidence type="ECO:0000256" key="3">
    <source>
        <dbReference type="ARBA" id="ARBA00022475"/>
    </source>
</evidence>
<feature type="transmembrane region" description="Helical" evidence="12">
    <location>
        <begin position="36"/>
        <end position="57"/>
    </location>
</feature>
<comment type="subcellular location">
    <subcellularLocation>
        <location evidence="1 12">Cell membrane</location>
        <topology evidence="1 12">Multi-pass membrane protein</topology>
    </subcellularLocation>
</comment>